<dbReference type="AlphaFoldDB" id="A0A834SUM6"/>
<evidence type="ECO:0000313" key="2">
    <source>
        <dbReference type="EMBL" id="KAF7810086.1"/>
    </source>
</evidence>
<sequence>MKFHYSQRSEVPQLYLVEPNLEQSAAAPDETQHPSFLPAHASTVLLSLLPLHHAELSPCSRNCTHSSASEEGYSDLHDLPS</sequence>
<dbReference type="Proteomes" id="UP000634136">
    <property type="component" value="Unassembled WGS sequence"/>
</dbReference>
<feature type="region of interest" description="Disordered" evidence="1">
    <location>
        <begin position="60"/>
        <end position="81"/>
    </location>
</feature>
<keyword evidence="3" id="KW-1185">Reference proteome</keyword>
<feature type="compositionally biased region" description="Polar residues" evidence="1">
    <location>
        <begin position="60"/>
        <end position="69"/>
    </location>
</feature>
<proteinExistence type="predicted"/>
<dbReference type="EMBL" id="JAAIUW010000011">
    <property type="protein sequence ID" value="KAF7810086.1"/>
    <property type="molecule type" value="Genomic_DNA"/>
</dbReference>
<name>A0A834SUM6_9FABA</name>
<gene>
    <name evidence="2" type="ORF">G2W53_036829</name>
</gene>
<accession>A0A834SUM6</accession>
<evidence type="ECO:0000256" key="1">
    <source>
        <dbReference type="SAM" id="MobiDB-lite"/>
    </source>
</evidence>
<reference evidence="2" key="1">
    <citation type="submission" date="2020-09" db="EMBL/GenBank/DDBJ databases">
        <title>Genome-Enabled Discovery of Anthraquinone Biosynthesis in Senna tora.</title>
        <authorList>
            <person name="Kang S.-H."/>
            <person name="Pandey R.P."/>
            <person name="Lee C.-M."/>
            <person name="Sim J.-S."/>
            <person name="Jeong J.-T."/>
            <person name="Choi B.-S."/>
            <person name="Jung M."/>
            <person name="Ginzburg D."/>
            <person name="Zhao K."/>
            <person name="Won S.Y."/>
            <person name="Oh T.-J."/>
            <person name="Yu Y."/>
            <person name="Kim N.-H."/>
            <person name="Lee O.R."/>
            <person name="Lee T.-H."/>
            <person name="Bashyal P."/>
            <person name="Kim T.-S."/>
            <person name="Lee W.-H."/>
            <person name="Kawkins C."/>
            <person name="Kim C.-K."/>
            <person name="Kim J.S."/>
            <person name="Ahn B.O."/>
            <person name="Rhee S.Y."/>
            <person name="Sohng J.K."/>
        </authorList>
    </citation>
    <scope>NUCLEOTIDE SEQUENCE</scope>
    <source>
        <tissue evidence="2">Leaf</tissue>
    </source>
</reference>
<comment type="caution">
    <text evidence="2">The sequence shown here is derived from an EMBL/GenBank/DDBJ whole genome shotgun (WGS) entry which is preliminary data.</text>
</comment>
<organism evidence="2 3">
    <name type="scientific">Senna tora</name>
    <dbReference type="NCBI Taxonomy" id="362788"/>
    <lineage>
        <taxon>Eukaryota</taxon>
        <taxon>Viridiplantae</taxon>
        <taxon>Streptophyta</taxon>
        <taxon>Embryophyta</taxon>
        <taxon>Tracheophyta</taxon>
        <taxon>Spermatophyta</taxon>
        <taxon>Magnoliopsida</taxon>
        <taxon>eudicotyledons</taxon>
        <taxon>Gunneridae</taxon>
        <taxon>Pentapetalae</taxon>
        <taxon>rosids</taxon>
        <taxon>fabids</taxon>
        <taxon>Fabales</taxon>
        <taxon>Fabaceae</taxon>
        <taxon>Caesalpinioideae</taxon>
        <taxon>Cassia clade</taxon>
        <taxon>Senna</taxon>
    </lineage>
</organism>
<evidence type="ECO:0000313" key="3">
    <source>
        <dbReference type="Proteomes" id="UP000634136"/>
    </source>
</evidence>
<protein>
    <submittedName>
        <fullName evidence="2">Uncharacterized protein</fullName>
    </submittedName>
</protein>